<proteinExistence type="predicted"/>
<feature type="compositionally biased region" description="Basic and acidic residues" evidence="1">
    <location>
        <begin position="1"/>
        <end position="12"/>
    </location>
</feature>
<dbReference type="PANTHER" id="PTHR45932">
    <property type="entry name" value="PATELLIN-1"/>
    <property type="match status" value="1"/>
</dbReference>
<organism evidence="3 4">
    <name type="scientific">Linum tenue</name>
    <dbReference type="NCBI Taxonomy" id="586396"/>
    <lineage>
        <taxon>Eukaryota</taxon>
        <taxon>Viridiplantae</taxon>
        <taxon>Streptophyta</taxon>
        <taxon>Embryophyta</taxon>
        <taxon>Tracheophyta</taxon>
        <taxon>Spermatophyta</taxon>
        <taxon>Magnoliopsida</taxon>
        <taxon>eudicotyledons</taxon>
        <taxon>Gunneridae</taxon>
        <taxon>Pentapetalae</taxon>
        <taxon>rosids</taxon>
        <taxon>fabids</taxon>
        <taxon>Malpighiales</taxon>
        <taxon>Linaceae</taxon>
        <taxon>Linum</taxon>
    </lineage>
</organism>
<protein>
    <recommendedName>
        <fullName evidence="2">CRAL-TRIO domain-containing protein</fullName>
    </recommendedName>
</protein>
<dbReference type="Proteomes" id="UP001154282">
    <property type="component" value="Unassembled WGS sequence"/>
</dbReference>
<dbReference type="Pfam" id="PF00650">
    <property type="entry name" value="CRAL_TRIO"/>
    <property type="match status" value="1"/>
</dbReference>
<reference evidence="3" key="1">
    <citation type="submission" date="2022-08" db="EMBL/GenBank/DDBJ databases">
        <authorList>
            <person name="Gutierrez-Valencia J."/>
        </authorList>
    </citation>
    <scope>NUCLEOTIDE SEQUENCE</scope>
</reference>
<keyword evidence="4" id="KW-1185">Reference proteome</keyword>
<evidence type="ECO:0000259" key="2">
    <source>
        <dbReference type="PROSITE" id="PS50191"/>
    </source>
</evidence>
<evidence type="ECO:0000256" key="1">
    <source>
        <dbReference type="SAM" id="MobiDB-lite"/>
    </source>
</evidence>
<feature type="domain" description="CRAL-TRIO" evidence="2">
    <location>
        <begin position="45"/>
        <end position="111"/>
    </location>
</feature>
<dbReference type="Gene3D" id="3.40.525.10">
    <property type="entry name" value="CRAL-TRIO lipid binding domain"/>
    <property type="match status" value="1"/>
</dbReference>
<feature type="non-terminal residue" evidence="3">
    <location>
        <position position="1"/>
    </location>
</feature>
<dbReference type="CDD" id="cd00170">
    <property type="entry name" value="SEC14"/>
    <property type="match status" value="1"/>
</dbReference>
<evidence type="ECO:0000313" key="3">
    <source>
        <dbReference type="EMBL" id="CAI0425405.1"/>
    </source>
</evidence>
<dbReference type="InterPro" id="IPR036865">
    <property type="entry name" value="CRAL-TRIO_dom_sf"/>
</dbReference>
<name>A0AAV0KT70_9ROSI</name>
<dbReference type="InterPro" id="IPR044834">
    <property type="entry name" value="PATL"/>
</dbReference>
<dbReference type="GO" id="GO:0008289">
    <property type="term" value="F:lipid binding"/>
    <property type="evidence" value="ECO:0007669"/>
    <property type="project" value="InterPro"/>
</dbReference>
<dbReference type="EMBL" id="CAMGYJ010000005">
    <property type="protein sequence ID" value="CAI0425405.1"/>
    <property type="molecule type" value="Genomic_DNA"/>
</dbReference>
<dbReference type="AlphaFoldDB" id="A0AAV0KT70"/>
<dbReference type="PROSITE" id="PS50191">
    <property type="entry name" value="CRAL_TRIO"/>
    <property type="match status" value="1"/>
</dbReference>
<dbReference type="PANTHER" id="PTHR45932:SF17">
    <property type="entry name" value="CELLULAR RETINALDEHYDE-BINDING_TRIPLE FUNCTION DOMAIN-CONTAINING PROTEIN"/>
    <property type="match status" value="1"/>
</dbReference>
<accession>A0AAV0KT70</accession>
<sequence length="126" mass="14858">PIPREEHPEARFQHHRNLHHRSDQQSEEFPVSLKGELRQATIQAISILQDNYPEFVARQVFINVPWWYLAFNKMISPFLTSRTKSKFVFAGPSKPAETLFKYLTPGLELVPRRNRAKFNQRTDNIL</sequence>
<dbReference type="SUPFAM" id="SSF52087">
    <property type="entry name" value="CRAL/TRIO domain"/>
    <property type="match status" value="1"/>
</dbReference>
<dbReference type="InterPro" id="IPR001251">
    <property type="entry name" value="CRAL-TRIO_dom"/>
</dbReference>
<gene>
    <name evidence="3" type="ORF">LITE_LOCUS20376</name>
</gene>
<comment type="caution">
    <text evidence="3">The sequence shown here is derived from an EMBL/GenBank/DDBJ whole genome shotgun (WGS) entry which is preliminary data.</text>
</comment>
<feature type="region of interest" description="Disordered" evidence="1">
    <location>
        <begin position="1"/>
        <end position="26"/>
    </location>
</feature>
<evidence type="ECO:0000313" key="4">
    <source>
        <dbReference type="Proteomes" id="UP001154282"/>
    </source>
</evidence>